<dbReference type="AlphaFoldDB" id="A0A8I3ANA7"/>
<evidence type="ECO:0000256" key="10">
    <source>
        <dbReference type="ARBA" id="ARBA00022967"/>
    </source>
</evidence>
<evidence type="ECO:0000256" key="4">
    <source>
        <dbReference type="ARBA" id="ARBA00022568"/>
    </source>
</evidence>
<evidence type="ECO:0000256" key="14">
    <source>
        <dbReference type="SAM" id="Phobius"/>
    </source>
</evidence>
<keyword evidence="8" id="KW-0067">ATP-binding</keyword>
<sequence length="435" mass="46447">MEDAFAKPVDKVLAHFDVDVKTGLNDDQVASLRSQHGRNVIPEEPPTPIWELILEQFKDQLVIILLGSAAVSFVLALFDDEEGWSAFVDPAVILTILILNAVVGVSQESSAEKAIAALQEYSANEANVLRNGHVSRVRAEELVPGDIITVNVGDRVPADCRVVAIESNAFAMDQAILTGESESVGKDHTAVVNDEKAVLQDQVNILFSGTTVVVGRAKAVVVLTGTGTAIGDIHESITAQISEPTPLKQKLNDFGDSLAKVITVICILVWLINIPHFNDPSHGTWTKGAIYYLKIAVSLGVAAIPEGLAVVITTCLALGTRKMAAKNAVVRSLPSVETLGSCSVICSDKTGTLTTNQMSVNKVVYLNESGTDLIELDVEGSTFSPKGAITSNGQPVKDLPRSSHTVRQITEVAALCNDSKLAYDPKTDSYSNRPR</sequence>
<keyword evidence="5 14" id="KW-0812">Transmembrane</keyword>
<dbReference type="EC" id="7.2.2.10" evidence="2"/>
<evidence type="ECO:0000256" key="7">
    <source>
        <dbReference type="ARBA" id="ARBA00022837"/>
    </source>
</evidence>
<dbReference type="GO" id="GO:0016020">
    <property type="term" value="C:membrane"/>
    <property type="evidence" value="ECO:0007669"/>
    <property type="project" value="UniProtKB-SubCell"/>
</dbReference>
<dbReference type="FunFam" id="3.40.50.1000:FF:000001">
    <property type="entry name" value="Phospholipid-transporting ATPase IC"/>
    <property type="match status" value="1"/>
</dbReference>
<evidence type="ECO:0000256" key="5">
    <source>
        <dbReference type="ARBA" id="ARBA00022692"/>
    </source>
</evidence>
<evidence type="ECO:0000313" key="17">
    <source>
        <dbReference type="Proteomes" id="UP000689129"/>
    </source>
</evidence>
<evidence type="ECO:0000256" key="8">
    <source>
        <dbReference type="ARBA" id="ARBA00022840"/>
    </source>
</evidence>
<keyword evidence="4" id="KW-0109">Calcium transport</keyword>
<evidence type="ECO:0000256" key="1">
    <source>
        <dbReference type="ARBA" id="ARBA00004141"/>
    </source>
</evidence>
<dbReference type="GO" id="GO:0005388">
    <property type="term" value="F:P-type calcium transporter activity"/>
    <property type="evidence" value="ECO:0007669"/>
    <property type="project" value="UniProtKB-EC"/>
</dbReference>
<dbReference type="SMART" id="SM00831">
    <property type="entry name" value="Cation_ATPase_N"/>
    <property type="match status" value="1"/>
</dbReference>
<evidence type="ECO:0000313" key="16">
    <source>
        <dbReference type="EMBL" id="KAG7132265.1"/>
    </source>
</evidence>
<dbReference type="Proteomes" id="UP000689129">
    <property type="component" value="Unassembled WGS sequence"/>
</dbReference>
<dbReference type="PROSITE" id="PS00154">
    <property type="entry name" value="ATPASE_E1_E2"/>
    <property type="match status" value="1"/>
</dbReference>
<evidence type="ECO:0000256" key="6">
    <source>
        <dbReference type="ARBA" id="ARBA00022741"/>
    </source>
</evidence>
<dbReference type="NCBIfam" id="TIGR01494">
    <property type="entry name" value="ATPase_P-type"/>
    <property type="match status" value="1"/>
</dbReference>
<keyword evidence="7" id="KW-0106">Calcium</keyword>
<evidence type="ECO:0000256" key="12">
    <source>
        <dbReference type="ARBA" id="ARBA00023065"/>
    </source>
</evidence>
<feature type="transmembrane region" description="Helical" evidence="14">
    <location>
        <begin position="258"/>
        <end position="277"/>
    </location>
</feature>
<proteinExistence type="predicted"/>
<gene>
    <name evidence="16" type="ORF">HYQ45_009286</name>
</gene>
<dbReference type="OrthoDB" id="3352408at2759"/>
<feature type="domain" description="Cation-transporting P-type ATPase N-terminal" evidence="15">
    <location>
        <begin position="3"/>
        <end position="77"/>
    </location>
</feature>
<evidence type="ECO:0000256" key="11">
    <source>
        <dbReference type="ARBA" id="ARBA00022989"/>
    </source>
</evidence>
<feature type="transmembrane region" description="Helical" evidence="14">
    <location>
        <begin position="84"/>
        <end position="103"/>
    </location>
</feature>
<keyword evidence="13 14" id="KW-0472">Membrane</keyword>
<dbReference type="Pfam" id="PF00690">
    <property type="entry name" value="Cation_ATPase_N"/>
    <property type="match status" value="1"/>
</dbReference>
<keyword evidence="3" id="KW-0813">Transport</keyword>
<dbReference type="GO" id="GO:0005524">
    <property type="term" value="F:ATP binding"/>
    <property type="evidence" value="ECO:0007669"/>
    <property type="project" value="UniProtKB-KW"/>
</dbReference>
<evidence type="ECO:0000256" key="13">
    <source>
        <dbReference type="ARBA" id="ARBA00023136"/>
    </source>
</evidence>
<dbReference type="InterPro" id="IPR001757">
    <property type="entry name" value="P_typ_ATPase"/>
</dbReference>
<organism evidence="16 17">
    <name type="scientific">Verticillium longisporum</name>
    <name type="common">Verticillium dahliae var. longisporum</name>
    <dbReference type="NCBI Taxonomy" id="100787"/>
    <lineage>
        <taxon>Eukaryota</taxon>
        <taxon>Fungi</taxon>
        <taxon>Dikarya</taxon>
        <taxon>Ascomycota</taxon>
        <taxon>Pezizomycotina</taxon>
        <taxon>Sordariomycetes</taxon>
        <taxon>Hypocreomycetidae</taxon>
        <taxon>Glomerellales</taxon>
        <taxon>Plectosphaerellaceae</taxon>
        <taxon>Verticillium</taxon>
    </lineage>
</organism>
<dbReference type="InterPro" id="IPR018303">
    <property type="entry name" value="ATPase_P-typ_P_site"/>
</dbReference>
<evidence type="ECO:0000256" key="9">
    <source>
        <dbReference type="ARBA" id="ARBA00022842"/>
    </source>
</evidence>
<dbReference type="GO" id="GO:0016887">
    <property type="term" value="F:ATP hydrolysis activity"/>
    <property type="evidence" value="ECO:0007669"/>
    <property type="project" value="InterPro"/>
</dbReference>
<feature type="transmembrane region" description="Helical" evidence="14">
    <location>
        <begin position="289"/>
        <end position="318"/>
    </location>
</feature>
<name>A0A8I3ANA7_VERLO</name>
<comment type="caution">
    <text evidence="16">The sequence shown here is derived from an EMBL/GenBank/DDBJ whole genome shotgun (WGS) entry which is preliminary data.</text>
</comment>
<reference evidence="16" key="1">
    <citation type="journal article" date="2021" name="Mol. Plant Pathol.">
        <title>A 20-kb lineage-specific genomic region tames virulence in pathogenic amphidiploid Verticillium longisporum.</title>
        <authorList>
            <person name="Harting R."/>
            <person name="Starke J."/>
            <person name="Kusch H."/>
            <person name="Poggeler S."/>
            <person name="Maurus I."/>
            <person name="Schluter R."/>
            <person name="Landesfeind M."/>
            <person name="Bulla I."/>
            <person name="Nowrousian M."/>
            <person name="de Jonge R."/>
            <person name="Stahlhut G."/>
            <person name="Hoff K.J."/>
            <person name="Asshauer K.P."/>
            <person name="Thurmer A."/>
            <person name="Stanke M."/>
            <person name="Daniel R."/>
            <person name="Morgenstern B."/>
            <person name="Thomma B.P.H.J."/>
            <person name="Kronstad J.W."/>
            <person name="Braus-Stromeyer S.A."/>
            <person name="Braus G.H."/>
        </authorList>
    </citation>
    <scope>NUCLEOTIDE SEQUENCE</scope>
    <source>
        <strain evidence="16">Vl32</strain>
    </source>
</reference>
<keyword evidence="10" id="KW-1278">Translocase</keyword>
<dbReference type="EMBL" id="JAEMWZ010000188">
    <property type="protein sequence ID" value="KAG7132265.1"/>
    <property type="molecule type" value="Genomic_DNA"/>
</dbReference>
<dbReference type="FunFam" id="2.70.150.10:FF:000014">
    <property type="entry name" value="Calcium-transporting ATPase, putative"/>
    <property type="match status" value="1"/>
</dbReference>
<keyword evidence="11 14" id="KW-1133">Transmembrane helix</keyword>
<keyword evidence="6" id="KW-0547">Nucleotide-binding</keyword>
<evidence type="ECO:0000256" key="3">
    <source>
        <dbReference type="ARBA" id="ARBA00022448"/>
    </source>
</evidence>
<dbReference type="Pfam" id="PF00122">
    <property type="entry name" value="E1-E2_ATPase"/>
    <property type="match status" value="1"/>
</dbReference>
<protein>
    <recommendedName>
        <fullName evidence="2">P-type Ca(2+) transporter</fullName>
        <ecNumber evidence="2">7.2.2.10</ecNumber>
    </recommendedName>
</protein>
<accession>A0A8I3ANA7</accession>
<comment type="subcellular location">
    <subcellularLocation>
        <location evidence="1">Membrane</location>
        <topology evidence="1">Multi-pass membrane protein</topology>
    </subcellularLocation>
</comment>
<dbReference type="FunFam" id="1.20.1110.10:FF:000065">
    <property type="entry name" value="Sarcoplasmic/endoplasmic reticulum calcium ATPase 1"/>
    <property type="match status" value="1"/>
</dbReference>
<evidence type="ECO:0000259" key="15">
    <source>
        <dbReference type="SMART" id="SM00831"/>
    </source>
</evidence>
<feature type="transmembrane region" description="Helical" evidence="14">
    <location>
        <begin position="61"/>
        <end position="78"/>
    </location>
</feature>
<dbReference type="InterPro" id="IPR059000">
    <property type="entry name" value="ATPase_P-type_domA"/>
</dbReference>
<keyword evidence="9" id="KW-0460">Magnesium</keyword>
<dbReference type="PANTHER" id="PTHR42861">
    <property type="entry name" value="CALCIUM-TRANSPORTING ATPASE"/>
    <property type="match status" value="1"/>
</dbReference>
<keyword evidence="12" id="KW-0406">Ion transport</keyword>
<dbReference type="InterPro" id="IPR004014">
    <property type="entry name" value="ATPase_P-typ_cation-transptr_N"/>
</dbReference>
<evidence type="ECO:0000256" key="2">
    <source>
        <dbReference type="ARBA" id="ARBA00012790"/>
    </source>
</evidence>